<reference evidence="2 3" key="1">
    <citation type="journal article" date="2007" name="Science">
        <title>The Fusarium graminearum genome reveals a link between localized polymorphism and pathogen specialization.</title>
        <authorList>
            <person name="Cuomo C.A."/>
            <person name="Gueldener U."/>
            <person name="Xu J.-R."/>
            <person name="Trail F."/>
            <person name="Turgeon B.G."/>
            <person name="Di Pietro A."/>
            <person name="Walton J.D."/>
            <person name="Ma L.-J."/>
            <person name="Baker S.E."/>
            <person name="Rep M."/>
            <person name="Adam G."/>
            <person name="Antoniw J."/>
            <person name="Baldwin T."/>
            <person name="Calvo S.E."/>
            <person name="Chang Y.-L."/>
            <person name="DeCaprio D."/>
            <person name="Gale L.R."/>
            <person name="Gnerre S."/>
            <person name="Goswami R.S."/>
            <person name="Hammond-Kosack K."/>
            <person name="Harris L.J."/>
            <person name="Hilburn K."/>
            <person name="Kennell J.C."/>
            <person name="Kroken S."/>
            <person name="Magnuson J.K."/>
            <person name="Mannhaupt G."/>
            <person name="Mauceli E.W."/>
            <person name="Mewes H.-W."/>
            <person name="Mitterbauer R."/>
            <person name="Muehlbauer G."/>
            <person name="Muensterkoetter M."/>
            <person name="Nelson D."/>
            <person name="O'Donnell K."/>
            <person name="Ouellet T."/>
            <person name="Qi W."/>
            <person name="Quesneville H."/>
            <person name="Roncero M.I.G."/>
            <person name="Seong K.-Y."/>
            <person name="Tetko I.V."/>
            <person name="Urban M."/>
            <person name="Waalwijk C."/>
            <person name="Ward T.J."/>
            <person name="Yao J."/>
            <person name="Birren B.W."/>
            <person name="Kistler H.C."/>
        </authorList>
    </citation>
    <scope>NUCLEOTIDE SEQUENCE [LARGE SCALE GENOMIC DNA]</scope>
    <source>
        <strain evidence="3">ATCC MYA-4620 / CBS 123657 / FGSC 9075 / NRRL 31084 / PH-1</strain>
        <strain evidence="2">PH-1 / ATCC MYA-4620 / FGSC 9075 / NRRL 31084</strain>
    </source>
</reference>
<proteinExistence type="predicted"/>
<dbReference type="EMBL" id="HG970333">
    <property type="protein sequence ID" value="CEF78016.1"/>
    <property type="molecule type" value="Genomic_DNA"/>
</dbReference>
<reference evidence="1 3" key="3">
    <citation type="journal article" date="2015" name="BMC Genomics">
        <title>The completed genome sequence of the pathogenic ascomycete fungus Fusarium graminearum.</title>
        <authorList>
            <person name="King R."/>
            <person name="Urban M."/>
            <person name="Hammond-Kosack M.C."/>
            <person name="Hassani-Pak K."/>
            <person name="Hammond-Kosack K.E."/>
        </authorList>
    </citation>
    <scope>NUCLEOTIDE SEQUENCE [LARGE SCALE GENOMIC DNA]</scope>
    <source>
        <strain evidence="3">ATCC MYA-4620 / CBS 123657 / FGSC 9075 / NRRL 31084 / PH-1</strain>
        <strain evidence="1">PH-1</strain>
    </source>
</reference>
<name>A0A098DJ92_GIBZE</name>
<gene>
    <name evidence="1" type="ORF">FGRAMPH1_01T12427</name>
</gene>
<dbReference type="AlphaFoldDB" id="A0A098DJ92"/>
<sequence>MQRADSQRVSLHIAKAKQAINKFLSATGMDTTYFAKDVVTMVDKLHKELKSPLNMPVKIPDSSYEEGEWNDLNYESEVLRLVSFC</sequence>
<evidence type="ECO:0000313" key="2">
    <source>
        <dbReference type="EnsemblFungi" id="CEF78016"/>
    </source>
</evidence>
<accession>A0A098DJ92</accession>
<protein>
    <submittedName>
        <fullName evidence="1">Chromosome 2, complete genome</fullName>
    </submittedName>
</protein>
<accession>A0A0E0S3E1</accession>
<dbReference type="Proteomes" id="UP000070720">
    <property type="component" value="Chromosome 2"/>
</dbReference>
<evidence type="ECO:0000313" key="1">
    <source>
        <dbReference type="EMBL" id="CEF78016.1"/>
    </source>
</evidence>
<organism evidence="1 3">
    <name type="scientific">Gibberella zeae (strain ATCC MYA-4620 / CBS 123657 / FGSC 9075 / NRRL 31084 / PH-1)</name>
    <name type="common">Wheat head blight fungus</name>
    <name type="synonym">Fusarium graminearum</name>
    <dbReference type="NCBI Taxonomy" id="229533"/>
    <lineage>
        <taxon>Eukaryota</taxon>
        <taxon>Fungi</taxon>
        <taxon>Dikarya</taxon>
        <taxon>Ascomycota</taxon>
        <taxon>Pezizomycotina</taxon>
        <taxon>Sordariomycetes</taxon>
        <taxon>Hypocreomycetidae</taxon>
        <taxon>Hypocreales</taxon>
        <taxon>Nectriaceae</taxon>
        <taxon>Fusarium</taxon>
    </lineage>
</organism>
<dbReference type="InParanoid" id="A0A098DJ92"/>
<reference evidence="2 3" key="2">
    <citation type="journal article" date="2010" name="Nature">
        <title>Comparative genomics reveals mobile pathogenicity chromosomes in Fusarium.</title>
        <authorList>
            <person name="Ma L.J."/>
            <person name="van der Does H.C."/>
            <person name="Borkovich K.A."/>
            <person name="Coleman J.J."/>
            <person name="Daboussi M.J."/>
            <person name="Di Pietro A."/>
            <person name="Dufresne M."/>
            <person name="Freitag M."/>
            <person name="Grabherr M."/>
            <person name="Henrissat B."/>
            <person name="Houterman P.M."/>
            <person name="Kang S."/>
            <person name="Shim W.B."/>
            <person name="Woloshuk C."/>
            <person name="Xie X."/>
            <person name="Xu J.R."/>
            <person name="Antoniw J."/>
            <person name="Baker S.E."/>
            <person name="Bluhm B.H."/>
            <person name="Breakspear A."/>
            <person name="Brown D.W."/>
            <person name="Butchko R.A."/>
            <person name="Chapman S."/>
            <person name="Coulson R."/>
            <person name="Coutinho P.M."/>
            <person name="Danchin E.G."/>
            <person name="Diener A."/>
            <person name="Gale L.R."/>
            <person name="Gardiner D.M."/>
            <person name="Goff S."/>
            <person name="Hammond-Kosack K.E."/>
            <person name="Hilburn K."/>
            <person name="Hua-Van A."/>
            <person name="Jonkers W."/>
            <person name="Kazan K."/>
            <person name="Kodira C.D."/>
            <person name="Koehrsen M."/>
            <person name="Kumar L."/>
            <person name="Lee Y.H."/>
            <person name="Li L."/>
            <person name="Manners J.M."/>
            <person name="Miranda-Saavedra D."/>
            <person name="Mukherjee M."/>
            <person name="Park G."/>
            <person name="Park J."/>
            <person name="Park S.Y."/>
            <person name="Proctor R.H."/>
            <person name="Regev A."/>
            <person name="Ruiz-Roldan M.C."/>
            <person name="Sain D."/>
            <person name="Sakthikumar S."/>
            <person name="Sykes S."/>
            <person name="Schwartz D.C."/>
            <person name="Turgeon B.G."/>
            <person name="Wapinski I."/>
            <person name="Yoder O."/>
            <person name="Young S."/>
            <person name="Zeng Q."/>
            <person name="Zhou S."/>
            <person name="Galagan J."/>
            <person name="Cuomo C.A."/>
            <person name="Kistler H.C."/>
            <person name="Rep M."/>
        </authorList>
    </citation>
    <scope>GENOME REANNOTATION</scope>
    <source>
        <strain evidence="3">ATCC MYA-4620 / CBS 123657 / FGSC 9075 / NRRL 31084 / PH-1</strain>
        <strain evidence="2">PH-1 / ATCC MYA-4620 / FGSC 9075 / NRRL 31084</strain>
    </source>
</reference>
<dbReference type="VEuPathDB" id="FungiDB:FGRAMPH1_01G12427"/>
<evidence type="ECO:0000313" key="3">
    <source>
        <dbReference type="Proteomes" id="UP000070720"/>
    </source>
</evidence>
<reference evidence="2" key="4">
    <citation type="submission" date="2017-01" db="UniProtKB">
        <authorList>
            <consortium name="EnsemblFungi"/>
        </authorList>
    </citation>
    <scope>IDENTIFICATION</scope>
    <source>
        <strain evidence="2">PH-1 / ATCC MYA-4620 / FGSC 9075 / NRRL 31084</strain>
    </source>
</reference>
<dbReference type="EnsemblFungi" id="CEF78016">
    <property type="protein sequence ID" value="CEF78016"/>
    <property type="gene ID" value="FGRRES_15177"/>
</dbReference>
<keyword evidence="3" id="KW-1185">Reference proteome</keyword>